<evidence type="ECO:0000256" key="3">
    <source>
        <dbReference type="ARBA" id="ARBA00022741"/>
    </source>
</evidence>
<gene>
    <name evidence="6" type="ORF">F9817_17450</name>
</gene>
<dbReference type="EMBL" id="WEKT01000041">
    <property type="protein sequence ID" value="MZI94966.1"/>
    <property type="molecule type" value="Genomic_DNA"/>
</dbReference>
<dbReference type="PROSITE" id="PS00211">
    <property type="entry name" value="ABC_TRANSPORTER_1"/>
    <property type="match status" value="1"/>
</dbReference>
<dbReference type="InterPro" id="IPR003439">
    <property type="entry name" value="ABC_transporter-like_ATP-bd"/>
</dbReference>
<evidence type="ECO:0000256" key="1">
    <source>
        <dbReference type="ARBA" id="ARBA00005417"/>
    </source>
</evidence>
<dbReference type="InterPro" id="IPR017871">
    <property type="entry name" value="ABC_transporter-like_CS"/>
</dbReference>
<evidence type="ECO:0000256" key="4">
    <source>
        <dbReference type="ARBA" id="ARBA00022840"/>
    </source>
</evidence>
<evidence type="ECO:0000259" key="5">
    <source>
        <dbReference type="PROSITE" id="PS50893"/>
    </source>
</evidence>
<dbReference type="RefSeq" id="WP_161157444.1">
    <property type="nucleotide sequence ID" value="NZ_WEKT01000041.1"/>
</dbReference>
<dbReference type="GO" id="GO:0005524">
    <property type="term" value="F:ATP binding"/>
    <property type="evidence" value="ECO:0007669"/>
    <property type="project" value="UniProtKB-KW"/>
</dbReference>
<accession>A0A7X4LNX2</accession>
<dbReference type="PANTHER" id="PTHR42734:SF5">
    <property type="entry name" value="IRON TRANSPORT SYSTEM ATP-BINDING PROTEIN HI_0361-RELATED"/>
    <property type="match status" value="1"/>
</dbReference>
<dbReference type="CDD" id="cd03235">
    <property type="entry name" value="ABC_Metallic_Cations"/>
    <property type="match status" value="1"/>
</dbReference>
<name>A0A7X4LNX2_9VIBR</name>
<dbReference type="InterPro" id="IPR003593">
    <property type="entry name" value="AAA+_ATPase"/>
</dbReference>
<keyword evidence="2" id="KW-0813">Transport</keyword>
<organism evidence="6 7">
    <name type="scientific">Vibrio eleionomae</name>
    <dbReference type="NCBI Taxonomy" id="2653505"/>
    <lineage>
        <taxon>Bacteria</taxon>
        <taxon>Pseudomonadati</taxon>
        <taxon>Pseudomonadota</taxon>
        <taxon>Gammaproteobacteria</taxon>
        <taxon>Vibrionales</taxon>
        <taxon>Vibrionaceae</taxon>
        <taxon>Vibrio</taxon>
    </lineage>
</organism>
<dbReference type="Pfam" id="PF00005">
    <property type="entry name" value="ABC_tran"/>
    <property type="match status" value="1"/>
</dbReference>
<dbReference type="Proteomes" id="UP000462621">
    <property type="component" value="Unassembled WGS sequence"/>
</dbReference>
<dbReference type="Gene3D" id="3.40.50.300">
    <property type="entry name" value="P-loop containing nucleotide triphosphate hydrolases"/>
    <property type="match status" value="1"/>
</dbReference>
<proteinExistence type="inferred from homology"/>
<keyword evidence="4 6" id="KW-0067">ATP-binding</keyword>
<dbReference type="PANTHER" id="PTHR42734">
    <property type="entry name" value="METAL TRANSPORT SYSTEM ATP-BINDING PROTEIN TM_0124-RELATED"/>
    <property type="match status" value="1"/>
</dbReference>
<dbReference type="SUPFAM" id="SSF52540">
    <property type="entry name" value="P-loop containing nucleoside triphosphate hydrolases"/>
    <property type="match status" value="1"/>
</dbReference>
<comment type="similarity">
    <text evidence="1">Belongs to the ABC transporter superfamily.</text>
</comment>
<reference evidence="6 7" key="1">
    <citation type="submission" date="2019-10" db="EMBL/GenBank/DDBJ databases">
        <title>Vibrio sp. nov. isolated from a shrimp pond.</title>
        <authorList>
            <person name="Gomez-Gil B."/>
            <person name="Enciso-Ibarra J."/>
            <person name="Enciso-Ibarra K."/>
            <person name="Bolan-Mejia C."/>
        </authorList>
    </citation>
    <scope>NUCLEOTIDE SEQUENCE [LARGE SCALE GENOMIC DNA]</scope>
    <source>
        <strain evidence="6 7">CAIM 722</strain>
    </source>
</reference>
<comment type="caution">
    <text evidence="6">The sequence shown here is derived from an EMBL/GenBank/DDBJ whole genome shotgun (WGS) entry which is preliminary data.</text>
</comment>
<evidence type="ECO:0000313" key="7">
    <source>
        <dbReference type="Proteomes" id="UP000462621"/>
    </source>
</evidence>
<feature type="domain" description="ABC transporter" evidence="5">
    <location>
        <begin position="2"/>
        <end position="230"/>
    </location>
</feature>
<keyword evidence="7" id="KW-1185">Reference proteome</keyword>
<dbReference type="GO" id="GO:0016887">
    <property type="term" value="F:ATP hydrolysis activity"/>
    <property type="evidence" value="ECO:0007669"/>
    <property type="project" value="InterPro"/>
</dbReference>
<dbReference type="SMART" id="SM00382">
    <property type="entry name" value="AAA"/>
    <property type="match status" value="1"/>
</dbReference>
<keyword evidence="3" id="KW-0547">Nucleotide-binding</keyword>
<dbReference type="InterPro" id="IPR050153">
    <property type="entry name" value="Metal_Ion_Import_ABC"/>
</dbReference>
<protein>
    <submittedName>
        <fullName evidence="6">ATP-binding cassette domain-containing protein</fullName>
    </submittedName>
</protein>
<evidence type="ECO:0000313" key="6">
    <source>
        <dbReference type="EMBL" id="MZI94966.1"/>
    </source>
</evidence>
<dbReference type="PROSITE" id="PS50893">
    <property type="entry name" value="ABC_TRANSPORTER_2"/>
    <property type="match status" value="1"/>
</dbReference>
<dbReference type="AlphaFoldDB" id="A0A7X4LNX2"/>
<dbReference type="InterPro" id="IPR027417">
    <property type="entry name" value="P-loop_NTPase"/>
</dbReference>
<evidence type="ECO:0000256" key="2">
    <source>
        <dbReference type="ARBA" id="ARBA00022448"/>
    </source>
</evidence>
<sequence length="234" mass="25716">MIKLENVTVGYQGERLTHPISGSFAQGSLTAIMGANGAGKSTLLKTLCGLLPALSGQIEFSQPRKMALSWLPQQSDIDRSFPITVFDVVAMGCWPNTGILRSIKRNDVERIYAAMEQVGIANLANYTVSQLSGGQFQRMLFARLLVQDTAIMFMDEPFAGIDSQTQEALLSLICQLHQQGKTIVTVLHNPTIVEAYFPQTLLINQQCVHWGETKQVLASCSLYDSPMKMALNFG</sequence>